<dbReference type="Gene3D" id="3.90.70.10">
    <property type="entry name" value="Cysteine proteinases"/>
    <property type="match status" value="1"/>
</dbReference>
<dbReference type="InterPro" id="IPR038765">
    <property type="entry name" value="Papain-like_cys_pep_sf"/>
</dbReference>
<evidence type="ECO:0000256" key="1">
    <source>
        <dbReference type="SAM" id="Phobius"/>
    </source>
</evidence>
<feature type="non-terminal residue" evidence="2">
    <location>
        <position position="72"/>
    </location>
</feature>
<proteinExistence type="predicted"/>
<dbReference type="AlphaFoldDB" id="X0Z1M9"/>
<accession>X0Z1M9</accession>
<evidence type="ECO:0000313" key="2">
    <source>
        <dbReference type="EMBL" id="GAG62879.1"/>
    </source>
</evidence>
<organism evidence="2">
    <name type="scientific">marine sediment metagenome</name>
    <dbReference type="NCBI Taxonomy" id="412755"/>
    <lineage>
        <taxon>unclassified sequences</taxon>
        <taxon>metagenomes</taxon>
        <taxon>ecological metagenomes</taxon>
    </lineage>
</organism>
<keyword evidence="1" id="KW-0812">Transmembrane</keyword>
<keyword evidence="1" id="KW-1133">Transmembrane helix</keyword>
<evidence type="ECO:0008006" key="3">
    <source>
        <dbReference type="Google" id="ProtNLM"/>
    </source>
</evidence>
<keyword evidence="1" id="KW-0472">Membrane</keyword>
<feature type="transmembrane region" description="Helical" evidence="1">
    <location>
        <begin position="6"/>
        <end position="30"/>
    </location>
</feature>
<gene>
    <name evidence="2" type="ORF">S01H4_17574</name>
</gene>
<dbReference type="SUPFAM" id="SSF54001">
    <property type="entry name" value="Cysteine proteinases"/>
    <property type="match status" value="1"/>
</dbReference>
<reference evidence="2" key="1">
    <citation type="journal article" date="2014" name="Front. Microbiol.">
        <title>High frequency of phylogenetically diverse reductive dehalogenase-homologous genes in deep subseafloor sedimentary metagenomes.</title>
        <authorList>
            <person name="Kawai M."/>
            <person name="Futagami T."/>
            <person name="Toyoda A."/>
            <person name="Takaki Y."/>
            <person name="Nishi S."/>
            <person name="Hori S."/>
            <person name="Arai W."/>
            <person name="Tsubouchi T."/>
            <person name="Morono Y."/>
            <person name="Uchiyama I."/>
            <person name="Ito T."/>
            <person name="Fujiyama A."/>
            <person name="Inagaki F."/>
            <person name="Takami H."/>
        </authorList>
    </citation>
    <scope>NUCLEOTIDE SEQUENCE</scope>
    <source>
        <strain evidence="2">Expedition CK06-06</strain>
    </source>
</reference>
<name>X0Z1M9_9ZZZZ</name>
<dbReference type="EMBL" id="BART01007753">
    <property type="protein sequence ID" value="GAG62879.1"/>
    <property type="molecule type" value="Genomic_DNA"/>
</dbReference>
<sequence length="72" mass="7881">MIQNRILLRLVIITFISIALVIPVSANIIVSNKNVEMSNRGDPPSSFDLRNVGGDNYVTGVRDQGGYGTCWT</sequence>
<comment type="caution">
    <text evidence="2">The sequence shown here is derived from an EMBL/GenBank/DDBJ whole genome shotgun (WGS) entry which is preliminary data.</text>
</comment>
<protein>
    <recommendedName>
        <fullName evidence="3">Peptidase C1A papain C-terminal domain-containing protein</fullName>
    </recommendedName>
</protein>